<reference evidence="3 4" key="1">
    <citation type="journal article" date="2014" name="BMC Genomics">
        <title>Genome sequencing of four Aureobasidium pullulans varieties: biotechnological potential, stress tolerance, and description of new species.</title>
        <authorList>
            <person name="Gostin Ar C."/>
            <person name="Ohm R.A."/>
            <person name="Kogej T."/>
            <person name="Sonjak S."/>
            <person name="Turk M."/>
            <person name="Zajc J."/>
            <person name="Zalar P."/>
            <person name="Grube M."/>
            <person name="Sun H."/>
            <person name="Han J."/>
            <person name="Sharma A."/>
            <person name="Chiniquy J."/>
            <person name="Ngan C.Y."/>
            <person name="Lipzen A."/>
            <person name="Barry K."/>
            <person name="Grigoriev I.V."/>
            <person name="Gunde-Cimerman N."/>
        </authorList>
    </citation>
    <scope>NUCLEOTIDE SEQUENCE [LARGE SCALE GENOMIC DNA]</scope>
    <source>
        <strain evidence="3 4">CBS 110374</strain>
    </source>
</reference>
<dbReference type="AlphaFoldDB" id="A0A074W2S2"/>
<gene>
    <name evidence="3" type="ORF">M437DRAFT_37736</name>
</gene>
<dbReference type="PANTHER" id="PTHR43313">
    <property type="entry name" value="SHORT-CHAIN DEHYDROGENASE/REDUCTASE FAMILY 9C"/>
    <property type="match status" value="1"/>
</dbReference>
<dbReference type="InterPro" id="IPR013952">
    <property type="entry name" value="DUF1776_fun"/>
</dbReference>
<keyword evidence="4" id="KW-1185">Reference proteome</keyword>
<dbReference type="RefSeq" id="XP_040884101.1">
    <property type="nucleotide sequence ID" value="XM_041019698.1"/>
</dbReference>
<dbReference type="EMBL" id="KL584824">
    <property type="protein sequence ID" value="KEQ67078.1"/>
    <property type="molecule type" value="Genomic_DNA"/>
</dbReference>
<dbReference type="GeneID" id="63913071"/>
<dbReference type="SUPFAM" id="SSF51735">
    <property type="entry name" value="NAD(P)-binding Rossmann-fold domains"/>
    <property type="match status" value="1"/>
</dbReference>
<keyword evidence="2" id="KW-1133">Transmembrane helix</keyword>
<accession>A0A074W2S2</accession>
<dbReference type="Pfam" id="PF08643">
    <property type="entry name" value="DUF1776"/>
    <property type="match status" value="1"/>
</dbReference>
<organism evidence="3 4">
    <name type="scientific">Aureobasidium melanogenum (strain CBS 110374)</name>
    <name type="common">Aureobasidium pullulans var. melanogenum</name>
    <dbReference type="NCBI Taxonomy" id="1043003"/>
    <lineage>
        <taxon>Eukaryota</taxon>
        <taxon>Fungi</taxon>
        <taxon>Dikarya</taxon>
        <taxon>Ascomycota</taxon>
        <taxon>Pezizomycotina</taxon>
        <taxon>Dothideomycetes</taxon>
        <taxon>Dothideomycetidae</taxon>
        <taxon>Dothideales</taxon>
        <taxon>Saccotheciaceae</taxon>
        <taxon>Aureobasidium</taxon>
    </lineage>
</organism>
<feature type="region of interest" description="Disordered" evidence="1">
    <location>
        <begin position="380"/>
        <end position="404"/>
    </location>
</feature>
<evidence type="ECO:0000313" key="3">
    <source>
        <dbReference type="EMBL" id="KEQ67078.1"/>
    </source>
</evidence>
<evidence type="ECO:0000256" key="1">
    <source>
        <dbReference type="SAM" id="MobiDB-lite"/>
    </source>
</evidence>
<proteinExistence type="predicted"/>
<dbReference type="Gene3D" id="3.40.50.720">
    <property type="entry name" value="NAD(P)-binding Rossmann-like Domain"/>
    <property type="match status" value="1"/>
</dbReference>
<dbReference type="PANTHER" id="PTHR43313:SF1">
    <property type="entry name" value="3BETA-HYDROXYSTEROID DEHYDROGENASE DHS-16"/>
    <property type="match status" value="1"/>
</dbReference>
<dbReference type="Proteomes" id="UP000030672">
    <property type="component" value="Unassembled WGS sequence"/>
</dbReference>
<keyword evidence="2" id="KW-0472">Membrane</keyword>
<dbReference type="HOGENOM" id="CLU_022136_1_0_1"/>
<evidence type="ECO:0000313" key="4">
    <source>
        <dbReference type="Proteomes" id="UP000030672"/>
    </source>
</evidence>
<name>A0A074W2S2_AURM1</name>
<evidence type="ECO:0000256" key="2">
    <source>
        <dbReference type="SAM" id="Phobius"/>
    </source>
</evidence>
<feature type="transmembrane region" description="Helical" evidence="2">
    <location>
        <begin position="72"/>
        <end position="90"/>
    </location>
</feature>
<dbReference type="STRING" id="1043003.A0A074W2S2"/>
<dbReference type="InterPro" id="IPR036291">
    <property type="entry name" value="NAD(P)-bd_dom_sf"/>
</dbReference>
<sequence length="404" mass="44925">MTDAQYFIDSARQQYNDLAGGLERHFENVATQLRDWLPEQMRPRPPPPPPPRSLSPATYWNQINRWISRNTALSAGIFAFVGTGAVLVFIQRSTHVKKRRARKSNNGARTEVVVLAGSPTSPLTTAIAMDLERRGFIVYVITSTREDEEHLRKQLRPDVLPFDLDLIHPDKAEGQMQRFHHFLSRHHHAFDGASAHRLTLAGVILVPDVSSVTVGSIAQLSPEAWSTALNAKVLHTITVARYMLPLVTEFKSKILLLTPNVISSLRPPYRAIESTVSSALGAFAASLSSELGLQGLHACHFKLGNIEIAGSKQRRDESRRIRGALGTPIRKLHEAMFDALHSSNPSRTWHVGRGSLIYDFIGSWIPSGVVGWMLGLQHAPGNEDQHTPESEDSSSDRSITWEKI</sequence>
<keyword evidence="2" id="KW-0812">Transmembrane</keyword>
<protein>
    <submittedName>
        <fullName evidence="3">DUF1776-domain-containing protein</fullName>
    </submittedName>
</protein>